<keyword evidence="9" id="KW-1185">Reference proteome</keyword>
<proteinExistence type="inferred from homology"/>
<organism evidence="8 9">
    <name type="scientific">Profundicola chukchiensis</name>
    <dbReference type="NCBI Taxonomy" id="2961959"/>
    <lineage>
        <taxon>Bacteria</taxon>
        <taxon>Pseudomonadati</taxon>
        <taxon>Bacteroidota</taxon>
        <taxon>Flavobacteriia</taxon>
        <taxon>Flavobacteriales</taxon>
        <taxon>Weeksellaceae</taxon>
        <taxon>Profundicola</taxon>
    </lineage>
</organism>
<evidence type="ECO:0000256" key="3">
    <source>
        <dbReference type="ARBA" id="ARBA00022989"/>
    </source>
</evidence>
<dbReference type="GO" id="GO:0071555">
    <property type="term" value="P:cell wall organization"/>
    <property type="evidence" value="ECO:0007669"/>
    <property type="project" value="UniProtKB-KW"/>
</dbReference>
<feature type="site" description="Important for catalytic activity" evidence="7">
    <location>
        <position position="209"/>
    </location>
</feature>
<evidence type="ECO:0000256" key="7">
    <source>
        <dbReference type="HAMAP-Rule" id="MF_02065"/>
    </source>
</evidence>
<keyword evidence="5 7" id="KW-0456">Lyase</keyword>
<sequence length="338" mass="38902">MRLFTYTIISLLFLSIASCSYFYGDKQNVVKEGHLYIYPNATYQQVLDSLKPFLKDIEQFDAVAQAEEYDRYVKPGKYFIKEGETNEEIALKLKNGDEEQVKVMVQNSPTIFHLARGASKHIYADSADIVEAILENPTFKEKGLDLETSKMYFIPNTYFFNWITTGEGFVERMITEHGKFWNDERKQLLANSGMTELEVYTLASIVQMEASKADEQPKVAQAYLNRLKQGRKLEADPTSVYAYKLEHGFDEKIQRVYHKHLKTASAYNTYQVTGLPPAPITLPNGTAIDAVLKPEKHDYIFFCADPDRPGYHSFTSSYAEHLKNAAKYRKWLKENNIK</sequence>
<comment type="function">
    <text evidence="7">Functions as a peptidoglycan terminase that cleaves nascent peptidoglycan strands endolytically to terminate their elongation.</text>
</comment>
<dbReference type="EC" id="4.2.2.29" evidence="7"/>
<comment type="similarity">
    <text evidence="7">Belongs to the transglycosylase MltG family.</text>
</comment>
<dbReference type="PROSITE" id="PS51257">
    <property type="entry name" value="PROKAR_LIPOPROTEIN"/>
    <property type="match status" value="1"/>
</dbReference>
<dbReference type="RefSeq" id="WP_304420750.1">
    <property type="nucleotide sequence ID" value="NZ_JANCMU010000004.1"/>
</dbReference>
<name>A0A9X4N3T1_9FLAO</name>
<keyword evidence="3 7" id="KW-1133">Transmembrane helix</keyword>
<dbReference type="GO" id="GO:0005886">
    <property type="term" value="C:plasma membrane"/>
    <property type="evidence" value="ECO:0007669"/>
    <property type="project" value="UniProtKB-UniRule"/>
</dbReference>
<dbReference type="Gene3D" id="3.30.160.60">
    <property type="entry name" value="Classic Zinc Finger"/>
    <property type="match status" value="1"/>
</dbReference>
<dbReference type="Pfam" id="PF02618">
    <property type="entry name" value="YceG"/>
    <property type="match status" value="1"/>
</dbReference>
<evidence type="ECO:0000313" key="9">
    <source>
        <dbReference type="Proteomes" id="UP001152599"/>
    </source>
</evidence>
<accession>A0A9X4N3T1</accession>
<evidence type="ECO:0000256" key="1">
    <source>
        <dbReference type="ARBA" id="ARBA00022475"/>
    </source>
</evidence>
<dbReference type="Proteomes" id="UP001152599">
    <property type="component" value="Unassembled WGS sequence"/>
</dbReference>
<evidence type="ECO:0000256" key="4">
    <source>
        <dbReference type="ARBA" id="ARBA00023136"/>
    </source>
</evidence>
<evidence type="ECO:0000256" key="2">
    <source>
        <dbReference type="ARBA" id="ARBA00022692"/>
    </source>
</evidence>
<comment type="caution">
    <text evidence="8">The sequence shown here is derived from an EMBL/GenBank/DDBJ whole genome shotgun (WGS) entry which is preliminary data.</text>
</comment>
<protein>
    <recommendedName>
        <fullName evidence="7">Endolytic murein transglycosylase</fullName>
        <ecNumber evidence="7">4.2.2.29</ecNumber>
    </recommendedName>
    <alternativeName>
        <fullName evidence="7">Peptidoglycan lytic transglycosylase</fullName>
    </alternativeName>
    <alternativeName>
        <fullName evidence="7">Peptidoglycan polymerization terminase</fullName>
    </alternativeName>
</protein>
<gene>
    <name evidence="7 8" type="primary">mltG</name>
    <name evidence="8" type="ORF">NMK71_07880</name>
</gene>
<comment type="catalytic activity">
    <reaction evidence="7">
        <text>a peptidoglycan chain = a peptidoglycan chain with N-acetyl-1,6-anhydromuramyl-[peptide] at the reducing end + a peptidoglycan chain with N-acetylglucosamine at the non-reducing end.</text>
        <dbReference type="EC" id="4.2.2.29"/>
    </reaction>
</comment>
<dbReference type="PANTHER" id="PTHR30518">
    <property type="entry name" value="ENDOLYTIC MUREIN TRANSGLYCOSYLASE"/>
    <property type="match status" value="1"/>
</dbReference>
<keyword evidence="6 7" id="KW-0961">Cell wall biogenesis/degradation</keyword>
<keyword evidence="4 7" id="KW-0472">Membrane</keyword>
<evidence type="ECO:0000256" key="6">
    <source>
        <dbReference type="ARBA" id="ARBA00023316"/>
    </source>
</evidence>
<reference evidence="8" key="1">
    <citation type="submission" date="2022-07" db="EMBL/GenBank/DDBJ databases">
        <title>Description and genome-wide analysis of Profundicola chukchiensis gen. nov., sp. nov., marine bacteria isolated from bottom sediments of the Chukchi Sea.</title>
        <authorList>
            <person name="Romanenko L."/>
            <person name="Otstavnykh N."/>
            <person name="Kurilenko V."/>
            <person name="Eremeev V."/>
            <person name="Velansky P."/>
            <person name="Mikhailov V."/>
            <person name="Isaeva M."/>
        </authorList>
    </citation>
    <scope>NUCLEOTIDE SEQUENCE</scope>
    <source>
        <strain evidence="8">KMM 9713</strain>
    </source>
</reference>
<dbReference type="GO" id="GO:0008932">
    <property type="term" value="F:lytic endotransglycosylase activity"/>
    <property type="evidence" value="ECO:0007669"/>
    <property type="project" value="UniProtKB-UniRule"/>
</dbReference>
<dbReference type="HAMAP" id="MF_02065">
    <property type="entry name" value="MltG"/>
    <property type="match status" value="1"/>
</dbReference>
<dbReference type="AlphaFoldDB" id="A0A9X4N3T1"/>
<evidence type="ECO:0000256" key="5">
    <source>
        <dbReference type="ARBA" id="ARBA00023239"/>
    </source>
</evidence>
<dbReference type="EMBL" id="JANCMU010000004">
    <property type="protein sequence ID" value="MDG4946329.1"/>
    <property type="molecule type" value="Genomic_DNA"/>
</dbReference>
<dbReference type="GO" id="GO:0009252">
    <property type="term" value="P:peptidoglycan biosynthetic process"/>
    <property type="evidence" value="ECO:0007669"/>
    <property type="project" value="UniProtKB-UniRule"/>
</dbReference>
<dbReference type="PANTHER" id="PTHR30518:SF2">
    <property type="entry name" value="ENDOLYTIC MUREIN TRANSGLYCOSYLASE"/>
    <property type="match status" value="1"/>
</dbReference>
<keyword evidence="2 7" id="KW-0812">Transmembrane</keyword>
<keyword evidence="1 7" id="KW-1003">Cell membrane</keyword>
<dbReference type="InterPro" id="IPR003770">
    <property type="entry name" value="MLTG-like"/>
</dbReference>
<evidence type="ECO:0000313" key="8">
    <source>
        <dbReference type="EMBL" id="MDG4946329.1"/>
    </source>
</evidence>
<dbReference type="NCBIfam" id="TIGR00247">
    <property type="entry name" value="endolytic transglycosylase MltG"/>
    <property type="match status" value="1"/>
</dbReference>